<evidence type="ECO:0000313" key="2">
    <source>
        <dbReference type="Proteomes" id="UP000231259"/>
    </source>
</evidence>
<keyword evidence="2" id="KW-1185">Reference proteome</keyword>
<sequence>MLWPHSTAQIASPVVPFKGQTNAFLIHRYCARAGSEAKVRNAVGAAALFSIAGMELFI</sequence>
<protein>
    <submittedName>
        <fullName evidence="1">Uncharacterized protein</fullName>
    </submittedName>
</protein>
<comment type="caution">
    <text evidence="1">The sequence shown here is derived from an EMBL/GenBank/DDBJ whole genome shotgun (WGS) entry which is preliminary data.</text>
</comment>
<reference evidence="1 2" key="1">
    <citation type="submission" date="2013-09" db="EMBL/GenBank/DDBJ databases">
        <title>Genome sequencing of Phaeobacter antarcticus sp. nov. SM1211.</title>
        <authorList>
            <person name="Zhang X.-Y."/>
            <person name="Liu C."/>
            <person name="Chen X.-L."/>
            <person name="Xie B.-B."/>
            <person name="Qin Q.-L."/>
            <person name="Rong J.-C."/>
            <person name="Zhang Y.-Z."/>
        </authorList>
    </citation>
    <scope>NUCLEOTIDE SEQUENCE [LARGE SCALE GENOMIC DNA]</scope>
    <source>
        <strain evidence="1 2">SM1211</strain>
    </source>
</reference>
<proteinExistence type="predicted"/>
<name>A0A2G8RK71_9RHOB</name>
<dbReference type="EMBL" id="AWWI01000020">
    <property type="protein sequence ID" value="PIL21902.1"/>
    <property type="molecule type" value="Genomic_DNA"/>
</dbReference>
<dbReference type="Proteomes" id="UP000231259">
    <property type="component" value="Unassembled WGS sequence"/>
</dbReference>
<dbReference type="AlphaFoldDB" id="A0A2G8RK71"/>
<gene>
    <name evidence="1" type="ORF">P775_01910</name>
</gene>
<organism evidence="1 2">
    <name type="scientific">Puniceibacterium antarcticum</name>
    <dbReference type="NCBI Taxonomy" id="1206336"/>
    <lineage>
        <taxon>Bacteria</taxon>
        <taxon>Pseudomonadati</taxon>
        <taxon>Pseudomonadota</taxon>
        <taxon>Alphaproteobacteria</taxon>
        <taxon>Rhodobacterales</taxon>
        <taxon>Paracoccaceae</taxon>
        <taxon>Puniceibacterium</taxon>
    </lineage>
</organism>
<accession>A0A2G8RK71</accession>
<evidence type="ECO:0000313" key="1">
    <source>
        <dbReference type="EMBL" id="PIL21902.1"/>
    </source>
</evidence>